<dbReference type="Proteomes" id="UP001164803">
    <property type="component" value="Chromosome"/>
</dbReference>
<keyword evidence="1" id="KW-0175">Coiled coil</keyword>
<dbReference type="Pfam" id="PF06133">
    <property type="entry name" value="Com_YlbF"/>
    <property type="match status" value="1"/>
</dbReference>
<keyword evidence="3" id="KW-1185">Reference proteome</keyword>
<dbReference type="SUPFAM" id="SSF158622">
    <property type="entry name" value="YheA/YmcA-like"/>
    <property type="match status" value="1"/>
</dbReference>
<dbReference type="RefSeq" id="WP_268042835.1">
    <property type="nucleotide sequence ID" value="NZ_CP104064.1"/>
</dbReference>
<dbReference type="InterPro" id="IPR010368">
    <property type="entry name" value="Com_YlbF"/>
</dbReference>
<dbReference type="EMBL" id="CP104064">
    <property type="protein sequence ID" value="WAH35552.1"/>
    <property type="molecule type" value="Genomic_DNA"/>
</dbReference>
<name>A0ABY6YY95_9BACL</name>
<protein>
    <submittedName>
        <fullName evidence="2">YlbF family regulator</fullName>
    </submittedName>
</protein>
<feature type="coiled-coil region" evidence="1">
    <location>
        <begin position="37"/>
        <end position="64"/>
    </location>
</feature>
<dbReference type="PANTHER" id="PTHR38448">
    <property type="entry name" value="REGULATORY PROTEIN YLBF-RELATED"/>
    <property type="match status" value="1"/>
</dbReference>
<evidence type="ECO:0000313" key="2">
    <source>
        <dbReference type="EMBL" id="WAH35552.1"/>
    </source>
</evidence>
<dbReference type="PANTHER" id="PTHR38448:SF2">
    <property type="entry name" value="REGULATORY PROTEIN YLBF"/>
    <property type="match status" value="1"/>
</dbReference>
<reference evidence="2" key="1">
    <citation type="submission" date="2022-08" db="EMBL/GenBank/DDBJ databases">
        <title>Alicyclobacillus dauci DSM2870, complete genome.</title>
        <authorList>
            <person name="Wang Q."/>
            <person name="Cai R."/>
            <person name="Wang Z."/>
        </authorList>
    </citation>
    <scope>NUCLEOTIDE SEQUENCE</scope>
    <source>
        <strain evidence="2">DSM 28700</strain>
    </source>
</reference>
<sequence length="126" mass="14464">MERVSVDRVDLLVQADELADMILKTPEIQAFKQAEAAMEANGEAMNLLRRFRELREQVAEFQARQVPPMHYSYLLEETDQLMKKLEQIPEVKAFEDAQSKMNALLNAIASRLSAAVEQRLPDVNFK</sequence>
<evidence type="ECO:0000256" key="1">
    <source>
        <dbReference type="SAM" id="Coils"/>
    </source>
</evidence>
<dbReference type="Gene3D" id="1.20.1500.10">
    <property type="entry name" value="YheA/YmcA-like"/>
    <property type="match status" value="1"/>
</dbReference>
<dbReference type="InterPro" id="IPR023378">
    <property type="entry name" value="YheA/YmcA-like_dom_sf"/>
</dbReference>
<accession>A0ABY6YY95</accession>
<gene>
    <name evidence="2" type="ORF">NZD86_14800</name>
</gene>
<organism evidence="2 3">
    <name type="scientific">Alicyclobacillus dauci</name>
    <dbReference type="NCBI Taxonomy" id="1475485"/>
    <lineage>
        <taxon>Bacteria</taxon>
        <taxon>Bacillati</taxon>
        <taxon>Bacillota</taxon>
        <taxon>Bacilli</taxon>
        <taxon>Bacillales</taxon>
        <taxon>Alicyclobacillaceae</taxon>
        <taxon>Alicyclobacillus</taxon>
    </lineage>
</organism>
<dbReference type="InterPro" id="IPR052767">
    <property type="entry name" value="Bact_com_dev_regulator"/>
</dbReference>
<proteinExistence type="predicted"/>
<evidence type="ECO:0000313" key="3">
    <source>
        <dbReference type="Proteomes" id="UP001164803"/>
    </source>
</evidence>